<dbReference type="PANTHER" id="PTHR34408:SF1">
    <property type="entry name" value="GLYCOSYL HYDROLASE FAMILY 19 DOMAIN-CONTAINING PROTEIN HI_1415"/>
    <property type="match status" value="1"/>
</dbReference>
<dbReference type="EMBL" id="JAVAMQ010000001">
    <property type="protein sequence ID" value="MDP5305494.1"/>
    <property type="molecule type" value="Genomic_DNA"/>
</dbReference>
<dbReference type="InterPro" id="IPR052354">
    <property type="entry name" value="Cell_Wall_Dynamics_Protein"/>
</dbReference>
<proteinExistence type="predicted"/>
<evidence type="ECO:0000313" key="4">
    <source>
        <dbReference type="Proteomes" id="UP001224997"/>
    </source>
</evidence>
<gene>
    <name evidence="3" type="ORF">Q5Y72_00080</name>
</gene>
<comment type="caution">
    <text evidence="3">The sequence shown here is derived from an EMBL/GenBank/DDBJ whole genome shotgun (WGS) entry which is preliminary data.</text>
</comment>
<dbReference type="Gene3D" id="2.30.30.40">
    <property type="entry name" value="SH3 Domains"/>
    <property type="match status" value="2"/>
</dbReference>
<sequence>MRPTRIAAAGLVAIAALAAPALAEPDFWQVAGVPANDVLNIRAEPSARARQTGALANGDLVRNAGCRDTAAGRWCRIELLDEMGGSGWVNAGFLREGRAPGQSAHHSRARMWRVVNVGPNDVLNLRDGPSPRNRIIGALAEGDMVRNLGCSQTGDGHWCQVQLTDEMGGTGYVNAAFLRRSR</sequence>
<feature type="signal peptide" evidence="1">
    <location>
        <begin position="1"/>
        <end position="23"/>
    </location>
</feature>
<evidence type="ECO:0000259" key="2">
    <source>
        <dbReference type="Pfam" id="PF08239"/>
    </source>
</evidence>
<accession>A0ABT9J786</accession>
<dbReference type="InterPro" id="IPR003646">
    <property type="entry name" value="SH3-like_bac-type"/>
</dbReference>
<feature type="domain" description="SH3b" evidence="2">
    <location>
        <begin position="37"/>
        <end position="94"/>
    </location>
</feature>
<name>A0ABT9J786_9RHOB</name>
<keyword evidence="4" id="KW-1185">Reference proteome</keyword>
<evidence type="ECO:0000313" key="3">
    <source>
        <dbReference type="EMBL" id="MDP5305494.1"/>
    </source>
</evidence>
<keyword evidence="1" id="KW-0732">Signal</keyword>
<dbReference type="RefSeq" id="WP_305961428.1">
    <property type="nucleotide sequence ID" value="NZ_JAVAMQ010000001.1"/>
</dbReference>
<organism evidence="3 4">
    <name type="scientific">Paracoccus spongiarum</name>
    <dbReference type="NCBI Taxonomy" id="3064387"/>
    <lineage>
        <taxon>Bacteria</taxon>
        <taxon>Pseudomonadati</taxon>
        <taxon>Pseudomonadota</taxon>
        <taxon>Alphaproteobacteria</taxon>
        <taxon>Rhodobacterales</taxon>
        <taxon>Paracoccaceae</taxon>
        <taxon>Paracoccus</taxon>
    </lineage>
</organism>
<dbReference type="Pfam" id="PF08239">
    <property type="entry name" value="SH3_3"/>
    <property type="match status" value="2"/>
</dbReference>
<reference evidence="3 4" key="1">
    <citation type="submission" date="2023-08" db="EMBL/GenBank/DDBJ databases">
        <authorList>
            <person name="Park J.-S."/>
        </authorList>
    </citation>
    <scope>NUCLEOTIDE SEQUENCE [LARGE SCALE GENOMIC DNA]</scope>
    <source>
        <strain evidence="3 4">2205BS29-5</strain>
    </source>
</reference>
<evidence type="ECO:0000256" key="1">
    <source>
        <dbReference type="SAM" id="SignalP"/>
    </source>
</evidence>
<dbReference type="Proteomes" id="UP001224997">
    <property type="component" value="Unassembled WGS sequence"/>
</dbReference>
<feature type="domain" description="SH3b" evidence="2">
    <location>
        <begin position="121"/>
        <end position="178"/>
    </location>
</feature>
<dbReference type="PANTHER" id="PTHR34408">
    <property type="entry name" value="FAMILY PROTEIN, PUTATIVE-RELATED"/>
    <property type="match status" value="1"/>
</dbReference>
<feature type="chain" id="PRO_5047335626" evidence="1">
    <location>
        <begin position="24"/>
        <end position="182"/>
    </location>
</feature>
<protein>
    <submittedName>
        <fullName evidence="3">SH3 domain-containing protein</fullName>
    </submittedName>
</protein>